<proteinExistence type="predicted"/>
<accession>A0A0E9QQU0</accession>
<reference evidence="1" key="1">
    <citation type="submission" date="2014-11" db="EMBL/GenBank/DDBJ databases">
        <authorList>
            <person name="Amaro Gonzalez C."/>
        </authorList>
    </citation>
    <scope>NUCLEOTIDE SEQUENCE</scope>
</reference>
<reference evidence="1" key="2">
    <citation type="journal article" date="2015" name="Fish Shellfish Immunol.">
        <title>Early steps in the European eel (Anguilla anguilla)-Vibrio vulnificus interaction in the gills: Role of the RtxA13 toxin.</title>
        <authorList>
            <person name="Callol A."/>
            <person name="Pajuelo D."/>
            <person name="Ebbesson L."/>
            <person name="Teles M."/>
            <person name="MacKenzie S."/>
            <person name="Amaro C."/>
        </authorList>
    </citation>
    <scope>NUCLEOTIDE SEQUENCE</scope>
</reference>
<protein>
    <recommendedName>
        <fullName evidence="2">Reverse transcriptase domain-containing protein</fullName>
    </recommendedName>
</protein>
<dbReference type="EMBL" id="GBXM01089750">
    <property type="protein sequence ID" value="JAH18827.1"/>
    <property type="molecule type" value="Transcribed_RNA"/>
</dbReference>
<dbReference type="AlphaFoldDB" id="A0A0E9QQU0"/>
<name>A0A0E9QQU0_ANGAN</name>
<evidence type="ECO:0000313" key="1">
    <source>
        <dbReference type="EMBL" id="JAH18827.1"/>
    </source>
</evidence>
<evidence type="ECO:0008006" key="2">
    <source>
        <dbReference type="Google" id="ProtNLM"/>
    </source>
</evidence>
<organism evidence="1">
    <name type="scientific">Anguilla anguilla</name>
    <name type="common">European freshwater eel</name>
    <name type="synonym">Muraena anguilla</name>
    <dbReference type="NCBI Taxonomy" id="7936"/>
    <lineage>
        <taxon>Eukaryota</taxon>
        <taxon>Metazoa</taxon>
        <taxon>Chordata</taxon>
        <taxon>Craniata</taxon>
        <taxon>Vertebrata</taxon>
        <taxon>Euteleostomi</taxon>
        <taxon>Actinopterygii</taxon>
        <taxon>Neopterygii</taxon>
        <taxon>Teleostei</taxon>
        <taxon>Anguilliformes</taxon>
        <taxon>Anguillidae</taxon>
        <taxon>Anguilla</taxon>
    </lineage>
</organism>
<sequence length="57" mass="6594">MLTTLQLYSSVKPNNPSAIFTLTNCLTDINDWMNSNFLKLNESKTEILLFYPNHTEI</sequence>